<evidence type="ECO:0000313" key="3">
    <source>
        <dbReference type="Proteomes" id="UP000039865"/>
    </source>
</evidence>
<evidence type="ECO:0000256" key="1">
    <source>
        <dbReference type="SAM" id="Phobius"/>
    </source>
</evidence>
<keyword evidence="1" id="KW-0472">Membrane</keyword>
<dbReference type="InParanoid" id="A0A078AI21"/>
<name>A0A078AI21_STYLE</name>
<sequence>MSVNTESSSYEPLIQQTRSSKIRKQAIVTIASVALIAVGFAQIFGQSDSEGFLGAKNQMSLVGVSQQISIPGQNFIDVFVDKDLILGLTYKFSKKNAIAYYARAYNPYDKTWVDYKMEGIITNSKVNAQGKRVMFSDNEECYIHYPDGNSNSISGVQDAALDNNGTIFAIATQDLSNDQYRRFGSVAKFYSNKLYRNVEVYQEKPVLVKQNGNLEDFNQLCVQQISAGQNNGGGLFALSCEQQKDSLYQVMRWNQGLKSWENIDDTFAEKIATFSNDVVYIFRQSSIFELTIKK</sequence>
<keyword evidence="3" id="KW-1185">Reference proteome</keyword>
<keyword evidence="1" id="KW-1133">Transmembrane helix</keyword>
<evidence type="ECO:0008006" key="4">
    <source>
        <dbReference type="Google" id="ProtNLM"/>
    </source>
</evidence>
<evidence type="ECO:0000313" key="2">
    <source>
        <dbReference type="EMBL" id="CDW81586.1"/>
    </source>
</evidence>
<feature type="transmembrane region" description="Helical" evidence="1">
    <location>
        <begin position="26"/>
        <end position="45"/>
    </location>
</feature>
<proteinExistence type="predicted"/>
<organism evidence="2 3">
    <name type="scientific">Stylonychia lemnae</name>
    <name type="common">Ciliate</name>
    <dbReference type="NCBI Taxonomy" id="5949"/>
    <lineage>
        <taxon>Eukaryota</taxon>
        <taxon>Sar</taxon>
        <taxon>Alveolata</taxon>
        <taxon>Ciliophora</taxon>
        <taxon>Intramacronucleata</taxon>
        <taxon>Spirotrichea</taxon>
        <taxon>Stichotrichia</taxon>
        <taxon>Sporadotrichida</taxon>
        <taxon>Oxytrichidae</taxon>
        <taxon>Stylonychinae</taxon>
        <taxon>Stylonychia</taxon>
    </lineage>
</organism>
<dbReference type="AlphaFoldDB" id="A0A078AI21"/>
<keyword evidence="1" id="KW-0812">Transmembrane</keyword>
<accession>A0A078AI21</accession>
<gene>
    <name evidence="2" type="primary">Contig15427.g16442</name>
    <name evidence="2" type="ORF">STYLEM_10605</name>
</gene>
<reference evidence="2 3" key="1">
    <citation type="submission" date="2014-06" db="EMBL/GenBank/DDBJ databases">
        <authorList>
            <person name="Swart Estienne"/>
        </authorList>
    </citation>
    <scope>NUCLEOTIDE SEQUENCE [LARGE SCALE GENOMIC DNA]</scope>
    <source>
        <strain evidence="2 3">130c</strain>
    </source>
</reference>
<dbReference type="EMBL" id="CCKQ01010078">
    <property type="protein sequence ID" value="CDW81586.1"/>
    <property type="molecule type" value="Genomic_DNA"/>
</dbReference>
<protein>
    <recommendedName>
        <fullName evidence="4">Transmembrane protein</fullName>
    </recommendedName>
</protein>
<dbReference type="Proteomes" id="UP000039865">
    <property type="component" value="Unassembled WGS sequence"/>
</dbReference>